<feature type="binding site" evidence="9">
    <location>
        <position position="242"/>
    </location>
    <ligand>
        <name>O2</name>
        <dbReference type="ChEBI" id="CHEBI:15379"/>
    </ligand>
</feature>
<dbReference type="GO" id="GO:0006145">
    <property type="term" value="P:purine nucleobase catabolic process"/>
    <property type="evidence" value="ECO:0007669"/>
    <property type="project" value="TreeGrafter"/>
</dbReference>
<dbReference type="EMBL" id="ABOX02000027">
    <property type="protein sequence ID" value="EEF59469.1"/>
    <property type="molecule type" value="Genomic_DNA"/>
</dbReference>
<feature type="binding site" evidence="9">
    <location>
        <position position="216"/>
    </location>
    <ligand>
        <name>urate</name>
        <dbReference type="ChEBI" id="CHEBI:17775"/>
    </ligand>
</feature>
<proteinExistence type="inferred from homology"/>
<comment type="pathway">
    <text evidence="2 7">Purine metabolism; urate degradation; (S)-allantoin from urate: step 1/3.</text>
</comment>
<dbReference type="GO" id="GO:0019628">
    <property type="term" value="P:urate catabolic process"/>
    <property type="evidence" value="ECO:0007669"/>
    <property type="project" value="UniProtKB-UniPathway"/>
</dbReference>
<evidence type="ECO:0000256" key="2">
    <source>
        <dbReference type="ARBA" id="ARBA00004831"/>
    </source>
</evidence>
<feature type="binding site" evidence="9">
    <location>
        <position position="56"/>
    </location>
    <ligand>
        <name>urate</name>
        <dbReference type="ChEBI" id="CHEBI:17775"/>
    </ligand>
</feature>
<dbReference type="EC" id="1.7.3.3" evidence="7 10"/>
<evidence type="ECO:0000256" key="5">
    <source>
        <dbReference type="ARBA" id="ARBA00023002"/>
    </source>
</evidence>
<evidence type="ECO:0000256" key="6">
    <source>
        <dbReference type="ARBA" id="ARBA00023140"/>
    </source>
</evidence>
<comment type="catalytic activity">
    <reaction evidence="7 10">
        <text>urate + O2 + H2O = 5-hydroxyisourate + H2O2</text>
        <dbReference type="Rhea" id="RHEA:21368"/>
        <dbReference type="ChEBI" id="CHEBI:15377"/>
        <dbReference type="ChEBI" id="CHEBI:15379"/>
        <dbReference type="ChEBI" id="CHEBI:16240"/>
        <dbReference type="ChEBI" id="CHEBI:17775"/>
        <dbReference type="ChEBI" id="CHEBI:18072"/>
        <dbReference type="EC" id="1.7.3.3"/>
    </reaction>
</comment>
<evidence type="ECO:0000256" key="3">
    <source>
        <dbReference type="ARBA" id="ARBA00009760"/>
    </source>
</evidence>
<sequence length="279" mass="31312">MKLAHQQYGKDRVRVMKVTRNGSEHTVKEVDVSVALEGDFVSSYTSGDNSTVVPTDTMKNTVNALAKQHLGGETERFGIALGEHFLKHYSQIQKVTLHLSERMWKRLSIDGKPHPHAFSGNSEACPFAHVTCNRDKILVESGIKDLLILKSTESGFEGYPKCEYTTLPETKDRIMATSLEASWTFQKSPKLYGEANRKILNEMLAIFANNYSPSVQTTLYQMAEAALKAVPEISRVTLKMPNKHYLLINLKPFGLENNNEVFVPTEEPHGQIEATVTRD</sequence>
<feature type="binding site" evidence="9">
    <location>
        <position position="173"/>
    </location>
    <ligand>
        <name>5-hydroxyisourate</name>
        <dbReference type="ChEBI" id="CHEBI:18072"/>
    </ligand>
</feature>
<accession>B9XKX5</accession>
<feature type="active site" description="Charge relay system" evidence="8">
    <location>
        <position position="10"/>
    </location>
</feature>
<feature type="binding site" evidence="9">
    <location>
        <position position="242"/>
    </location>
    <ligand>
        <name>5-hydroxyisourate</name>
        <dbReference type="ChEBI" id="CHEBI:18072"/>
    </ligand>
</feature>
<comment type="subcellular location">
    <subcellularLocation>
        <location evidence="1">Peroxisome</location>
    </subcellularLocation>
</comment>
<feature type="active site" description="Charge relay system" evidence="8">
    <location>
        <position position="55"/>
    </location>
</feature>
<dbReference type="SUPFAM" id="SSF55620">
    <property type="entry name" value="Tetrahydrobiopterin biosynthesis enzymes-like"/>
    <property type="match status" value="2"/>
</dbReference>
<feature type="active site" description="Charge relay system" evidence="8">
    <location>
        <position position="244"/>
    </location>
</feature>
<comment type="similarity">
    <text evidence="3 7 10">Belongs to the uricase family.</text>
</comment>
<feature type="binding site" evidence="9">
    <location>
        <position position="215"/>
    </location>
    <ligand>
        <name>5-hydroxyisourate</name>
        <dbReference type="ChEBI" id="CHEBI:18072"/>
    </ligand>
</feature>
<feature type="binding site" evidence="9">
    <location>
        <position position="55"/>
    </location>
    <ligand>
        <name>5-hydroxyisourate</name>
        <dbReference type="ChEBI" id="CHEBI:18072"/>
    </ligand>
</feature>
<feature type="binding site" evidence="9">
    <location>
        <position position="216"/>
    </location>
    <ligand>
        <name>5-hydroxyisourate</name>
        <dbReference type="ChEBI" id="CHEBI:18072"/>
    </ligand>
</feature>
<reference evidence="11 12" key="1">
    <citation type="journal article" date="2011" name="J. Bacteriol.">
        <title>Genome sequence of 'Pedosphaera parvula' Ellin514, an aerobic Verrucomicrobial isolate from pasture soil.</title>
        <authorList>
            <person name="Kant R."/>
            <person name="van Passel M.W."/>
            <person name="Sangwan P."/>
            <person name="Palva A."/>
            <person name="Lucas S."/>
            <person name="Copeland A."/>
            <person name="Lapidus A."/>
            <person name="Glavina Del Rio T."/>
            <person name="Dalin E."/>
            <person name="Tice H."/>
            <person name="Bruce D."/>
            <person name="Goodwin L."/>
            <person name="Pitluck S."/>
            <person name="Chertkov O."/>
            <person name="Larimer F.W."/>
            <person name="Land M.L."/>
            <person name="Hauser L."/>
            <person name="Brettin T.S."/>
            <person name="Detter J.C."/>
            <person name="Han S."/>
            <person name="de Vos W.M."/>
            <person name="Janssen P.H."/>
            <person name="Smidt H."/>
        </authorList>
    </citation>
    <scope>NUCLEOTIDE SEQUENCE [LARGE SCALE GENOMIC DNA]</scope>
    <source>
        <strain evidence="11 12">Ellin514</strain>
    </source>
</reference>
<evidence type="ECO:0000256" key="7">
    <source>
        <dbReference type="PIRNR" id="PIRNR000241"/>
    </source>
</evidence>
<evidence type="ECO:0000256" key="9">
    <source>
        <dbReference type="PIRSR" id="PIRSR000241-2"/>
    </source>
</evidence>
<dbReference type="Gene3D" id="3.10.270.10">
    <property type="entry name" value="Urate Oxidase"/>
    <property type="match status" value="1"/>
</dbReference>
<comment type="function">
    <text evidence="7 10">Catalyzes the oxidation of uric acid to 5-hydroxyisourate, which is further processed to form (S)-allantoin.</text>
</comment>
<dbReference type="AlphaFoldDB" id="B9XKX5"/>
<feature type="binding site" evidence="9">
    <location>
        <position position="55"/>
    </location>
    <ligand>
        <name>urate</name>
        <dbReference type="ChEBI" id="CHEBI:17775"/>
    </ligand>
</feature>
<evidence type="ECO:0000313" key="12">
    <source>
        <dbReference type="Proteomes" id="UP000003688"/>
    </source>
</evidence>
<evidence type="ECO:0000313" key="11">
    <source>
        <dbReference type="EMBL" id="EEF59469.1"/>
    </source>
</evidence>
<feature type="binding site" evidence="9">
    <location>
        <position position="173"/>
    </location>
    <ligand>
        <name>urate</name>
        <dbReference type="ChEBI" id="CHEBI:17775"/>
    </ligand>
</feature>
<dbReference type="UniPathway" id="UPA00394">
    <property type="reaction ID" value="UER00650"/>
</dbReference>
<dbReference type="Pfam" id="PF01014">
    <property type="entry name" value="Uricase"/>
    <property type="match status" value="2"/>
</dbReference>
<gene>
    <name evidence="11" type="ORF">Cflav_PD2313</name>
</gene>
<dbReference type="PANTHER" id="PTHR42874">
    <property type="entry name" value="URICASE"/>
    <property type="match status" value="1"/>
</dbReference>
<dbReference type="OrthoDB" id="9809009at2"/>
<comment type="caution">
    <text evidence="11">The sequence shown here is derived from an EMBL/GenBank/DDBJ whole genome shotgun (WGS) entry which is preliminary data.</text>
</comment>
<organism evidence="11 12">
    <name type="scientific">Pedosphaera parvula (strain Ellin514)</name>
    <dbReference type="NCBI Taxonomy" id="320771"/>
    <lineage>
        <taxon>Bacteria</taxon>
        <taxon>Pseudomonadati</taxon>
        <taxon>Verrucomicrobiota</taxon>
        <taxon>Pedosphaerae</taxon>
        <taxon>Pedosphaerales</taxon>
        <taxon>Pedosphaeraceae</taxon>
        <taxon>Pedosphaera</taxon>
    </lineage>
</organism>
<name>B9XKX5_PEDPL</name>
<feature type="binding site" evidence="9">
    <location>
        <position position="156"/>
    </location>
    <ligand>
        <name>urate</name>
        <dbReference type="ChEBI" id="CHEBI:17775"/>
    </ligand>
</feature>
<dbReference type="STRING" id="320771.Cflav_PD2313"/>
<dbReference type="Proteomes" id="UP000003688">
    <property type="component" value="Unassembled WGS sequence"/>
</dbReference>
<evidence type="ECO:0000256" key="8">
    <source>
        <dbReference type="PIRSR" id="PIRSR000241-1"/>
    </source>
</evidence>
<evidence type="ECO:0000256" key="4">
    <source>
        <dbReference type="ARBA" id="ARBA00022631"/>
    </source>
</evidence>
<dbReference type="FunFam" id="3.10.270.10:FF:000001">
    <property type="entry name" value="Uricase"/>
    <property type="match status" value="1"/>
</dbReference>
<dbReference type="PANTHER" id="PTHR42874:SF1">
    <property type="entry name" value="URICASE"/>
    <property type="match status" value="1"/>
</dbReference>
<evidence type="ECO:0000256" key="1">
    <source>
        <dbReference type="ARBA" id="ARBA00004275"/>
    </source>
</evidence>
<feature type="binding site" evidence="9">
    <location>
        <position position="156"/>
    </location>
    <ligand>
        <name>5-hydroxyisourate</name>
        <dbReference type="ChEBI" id="CHEBI:18072"/>
    </ligand>
</feature>
<dbReference type="GO" id="GO:0004846">
    <property type="term" value="F:urate oxidase activity"/>
    <property type="evidence" value="ECO:0007669"/>
    <property type="project" value="UniProtKB-EC"/>
</dbReference>
<dbReference type="RefSeq" id="WP_007416468.1">
    <property type="nucleotide sequence ID" value="NZ_ABOX02000027.1"/>
</dbReference>
<protein>
    <recommendedName>
        <fullName evidence="7 10">Uricase</fullName>
        <ecNumber evidence="7 10">1.7.3.3</ecNumber>
    </recommendedName>
    <alternativeName>
        <fullName evidence="7">Urate oxidase</fullName>
    </alternativeName>
</protein>
<feature type="binding site" evidence="9">
    <location>
        <position position="56"/>
    </location>
    <ligand>
        <name>5-hydroxyisourate</name>
        <dbReference type="ChEBI" id="CHEBI:18072"/>
    </ligand>
</feature>
<keyword evidence="12" id="KW-1185">Reference proteome</keyword>
<dbReference type="NCBIfam" id="TIGR03383">
    <property type="entry name" value="urate_oxi"/>
    <property type="match status" value="1"/>
</dbReference>
<dbReference type="PIRSF" id="PIRSF000241">
    <property type="entry name" value="Urate_oxidase"/>
    <property type="match status" value="1"/>
</dbReference>
<keyword evidence="5 7" id="KW-0560">Oxidoreductase</keyword>
<feature type="binding site" evidence="9">
    <location>
        <position position="242"/>
    </location>
    <ligand>
        <name>urate</name>
        <dbReference type="ChEBI" id="CHEBI:17775"/>
    </ligand>
</feature>
<dbReference type="PRINTS" id="PR00093">
    <property type="entry name" value="URICASE"/>
</dbReference>
<feature type="binding site" evidence="9">
    <location>
        <position position="55"/>
    </location>
    <ligand>
        <name>O2</name>
        <dbReference type="ChEBI" id="CHEBI:15379"/>
    </ligand>
</feature>
<keyword evidence="6" id="KW-0576">Peroxisome</keyword>
<feature type="binding site" evidence="9">
    <location>
        <position position="215"/>
    </location>
    <ligand>
        <name>urate</name>
        <dbReference type="ChEBI" id="CHEBI:17775"/>
    </ligand>
</feature>
<dbReference type="InterPro" id="IPR002042">
    <property type="entry name" value="Uricase"/>
</dbReference>
<evidence type="ECO:0000256" key="10">
    <source>
        <dbReference type="RuleBase" id="RU004455"/>
    </source>
</evidence>
<keyword evidence="4 7" id="KW-0659">Purine metabolism</keyword>